<dbReference type="Proteomes" id="UP001209922">
    <property type="component" value="Unassembled WGS sequence"/>
</dbReference>
<proteinExistence type="predicted"/>
<name>A0ABT3JYD6_9XANT</name>
<dbReference type="EMBL" id="JAPCHY010000011">
    <property type="protein sequence ID" value="MCW4473483.1"/>
    <property type="molecule type" value="Genomic_DNA"/>
</dbReference>
<dbReference type="NCBIfam" id="NF047650">
    <property type="entry name" value="lipo_NMCC_0638"/>
    <property type="match status" value="1"/>
</dbReference>
<feature type="chain" id="PRO_5046901153" evidence="1">
    <location>
        <begin position="22"/>
        <end position="181"/>
    </location>
</feature>
<protein>
    <submittedName>
        <fullName evidence="2">Uncharacterized protein</fullName>
    </submittedName>
</protein>
<keyword evidence="1" id="KW-0732">Signal</keyword>
<evidence type="ECO:0000313" key="3">
    <source>
        <dbReference type="Proteomes" id="UP001209922"/>
    </source>
</evidence>
<comment type="caution">
    <text evidence="2">The sequence shown here is derived from an EMBL/GenBank/DDBJ whole genome shotgun (WGS) entry which is preliminary data.</text>
</comment>
<evidence type="ECO:0000313" key="2">
    <source>
        <dbReference type="EMBL" id="MCW4473483.1"/>
    </source>
</evidence>
<feature type="signal peptide" evidence="1">
    <location>
        <begin position="1"/>
        <end position="21"/>
    </location>
</feature>
<sequence length="181" mass="19570">MQIRSLLLFSLAFAAAGPALGQPGGQDPEPAMRLFSASCMRYFHDQAGLKEMLESAGGRLAGDQAARFLPASQPGDAWAMPYQGRRYVVSLTHSGLCSFHAQQADVAQLREDFDAAVGVAPSPYHSVPRQMGTDRGEVRTRAYGWSMPEHGDELLFVMTTDASADAPLQALITLSRTDKPE</sequence>
<accession>A0ABT3JYD6</accession>
<gene>
    <name evidence="2" type="ORF">OK345_13335</name>
</gene>
<dbReference type="RefSeq" id="WP_265128467.1">
    <property type="nucleotide sequence ID" value="NZ_JAPCHY010000011.1"/>
</dbReference>
<keyword evidence="3" id="KW-1185">Reference proteome</keyword>
<organism evidence="2 3">
    <name type="scientific">Xanthomonas chitinilytica</name>
    <dbReference type="NCBI Taxonomy" id="2989819"/>
    <lineage>
        <taxon>Bacteria</taxon>
        <taxon>Pseudomonadati</taxon>
        <taxon>Pseudomonadota</taxon>
        <taxon>Gammaproteobacteria</taxon>
        <taxon>Lysobacterales</taxon>
        <taxon>Lysobacteraceae</taxon>
        <taxon>Xanthomonas</taxon>
    </lineage>
</organism>
<evidence type="ECO:0000256" key="1">
    <source>
        <dbReference type="SAM" id="SignalP"/>
    </source>
</evidence>
<reference evidence="2 3" key="1">
    <citation type="submission" date="2022-10" db="EMBL/GenBank/DDBJ databases">
        <title>Xanthomonas sp. H13-6.</title>
        <authorList>
            <person name="Liu X."/>
            <person name="Deng Z."/>
            <person name="Jiang Y."/>
            <person name="Yu T."/>
            <person name="Ai J."/>
        </authorList>
    </citation>
    <scope>NUCLEOTIDE SEQUENCE [LARGE SCALE GENOMIC DNA]</scope>
    <source>
        <strain evidence="2 3">H13-6</strain>
    </source>
</reference>